<dbReference type="EMBL" id="JAVRAF010000012">
    <property type="protein sequence ID" value="MDX8304982.1"/>
    <property type="molecule type" value="Genomic_DNA"/>
</dbReference>
<dbReference type="AlphaFoldDB" id="A0AAW9FEF8"/>
<comment type="caution">
    <text evidence="3">The sequence shown here is derived from an EMBL/GenBank/DDBJ whole genome shotgun (WGS) entry which is preliminary data.</text>
</comment>
<protein>
    <submittedName>
        <fullName evidence="3">Siderophore-iron reductase FhuF</fullName>
    </submittedName>
</protein>
<dbReference type="Pfam" id="PF06276">
    <property type="entry name" value="FhuF"/>
    <property type="match status" value="1"/>
</dbReference>
<dbReference type="NCBIfam" id="TIGR03951">
    <property type="entry name" value="Fe_III_red_FhuF"/>
    <property type="match status" value="1"/>
</dbReference>
<gene>
    <name evidence="3" type="primary">fhuF</name>
    <name evidence="3" type="ORF">RMR22_22255</name>
</gene>
<name>A0AAW9FEF8_9HYPH</name>
<dbReference type="RefSeq" id="WP_077104575.1">
    <property type="nucleotide sequence ID" value="NZ_CP192782.1"/>
</dbReference>
<dbReference type="GO" id="GO:0003824">
    <property type="term" value="F:catalytic activity"/>
    <property type="evidence" value="ECO:0007669"/>
    <property type="project" value="UniProtKB-ARBA"/>
</dbReference>
<sequence>MNPELAGLFRGDLAAVGAALVIKDHTRSFEPVADLMQPDRLSAILEKFSTCYQKPERRAVASQWSKIYFSKLIVPSVAAALMLDWRLPLDLGVTGITLDEFGRPGAFCLTHAGLAIAAQTADERFSFVIDAHIAPVIGAIAGASGLSQKVLWSNAGNIVENVVSYSEKSAPAKKSVEQARLLLRARRLSSGEPNPLFEPVRYTHIGETQVRKRRVCCIRYLIPSLGYCKTCPLTKQDMG</sequence>
<dbReference type="InterPro" id="IPR008090">
    <property type="entry name" value="Fe_iron_reduct"/>
</dbReference>
<evidence type="ECO:0000313" key="3">
    <source>
        <dbReference type="EMBL" id="MDX8304982.1"/>
    </source>
</evidence>
<dbReference type="GO" id="GO:0051537">
    <property type="term" value="F:2 iron, 2 sulfur cluster binding"/>
    <property type="evidence" value="ECO:0007669"/>
    <property type="project" value="InterPro"/>
</dbReference>
<proteinExistence type="predicted"/>
<feature type="domain" description="Aerobactin siderophore biosynthesis IucA/IucC-like C-terminal" evidence="1">
    <location>
        <begin position="62"/>
        <end position="207"/>
    </location>
</feature>
<feature type="domain" description="Ferric siderophore reductase C-terminal" evidence="2">
    <location>
        <begin position="213"/>
        <end position="233"/>
    </location>
</feature>
<dbReference type="InterPro" id="IPR024726">
    <property type="entry name" value="FhuF_C"/>
</dbReference>
<dbReference type="Pfam" id="PF11575">
    <property type="entry name" value="FhuF_C"/>
    <property type="match status" value="1"/>
</dbReference>
<organism evidence="3">
    <name type="scientific">Agrobacterium rosae</name>
    <dbReference type="NCBI Taxonomy" id="1972867"/>
    <lineage>
        <taxon>Bacteria</taxon>
        <taxon>Pseudomonadati</taxon>
        <taxon>Pseudomonadota</taxon>
        <taxon>Alphaproteobacteria</taxon>
        <taxon>Hyphomicrobiales</taxon>
        <taxon>Rhizobiaceae</taxon>
        <taxon>Rhizobium/Agrobacterium group</taxon>
        <taxon>Agrobacterium</taxon>
    </lineage>
</organism>
<accession>A0AAW9FEF8</accession>
<dbReference type="InterPro" id="IPR022770">
    <property type="entry name" value="IucA/IucC-like_C"/>
</dbReference>
<evidence type="ECO:0000259" key="2">
    <source>
        <dbReference type="Pfam" id="PF11575"/>
    </source>
</evidence>
<reference evidence="3" key="1">
    <citation type="journal article" date="2023" name="Phytobiomes J">
        <title>Deciphering the key players within the bacterial microbiota associated with aerial crown gall tumors on rhododendron: Insights into the gallobiome.</title>
        <authorList>
            <person name="Kuzmanovic N."/>
            <person name="Nesme J."/>
            <person name="Wolf J."/>
            <person name="Neumann-Schaal M."/>
            <person name="Petersen J."/>
            <person name="Fernandez-Gnecco G."/>
            <person name="Sproeer C."/>
            <person name="Bunk B."/>
            <person name="Overmann J."/>
            <person name="Sorensen S.J."/>
            <person name="Idczak E."/>
            <person name="Smalla K."/>
        </authorList>
    </citation>
    <scope>NUCLEOTIDE SEQUENCE</scope>
    <source>
        <strain evidence="3">Rho-11.1</strain>
    </source>
</reference>
<evidence type="ECO:0000259" key="1">
    <source>
        <dbReference type="Pfam" id="PF06276"/>
    </source>
</evidence>